<name>A0ABQ1X5J9_9BACT</name>
<accession>A0ABQ1X5J9</accession>
<keyword evidence="2" id="KW-1185">Reference proteome</keyword>
<organism evidence="1 2">
    <name type="scientific">Hymenobacter glacieicola</name>
    <dbReference type="NCBI Taxonomy" id="1562124"/>
    <lineage>
        <taxon>Bacteria</taxon>
        <taxon>Pseudomonadati</taxon>
        <taxon>Bacteroidota</taxon>
        <taxon>Cytophagia</taxon>
        <taxon>Cytophagales</taxon>
        <taxon>Hymenobacteraceae</taxon>
        <taxon>Hymenobacter</taxon>
    </lineage>
</organism>
<dbReference type="EMBL" id="BMGS01000016">
    <property type="protein sequence ID" value="GGG60973.1"/>
    <property type="molecule type" value="Genomic_DNA"/>
</dbReference>
<proteinExistence type="predicted"/>
<sequence>MNKSKTETRYVCVNPMTAAEGSIRFAKRKDAKSAWENMPSQWVVMTERQWIKYLAQCQRPGITEPEQRALVSKIVGYDY</sequence>
<comment type="caution">
    <text evidence="1">The sequence shown here is derived from an EMBL/GenBank/DDBJ whole genome shotgun (WGS) entry which is preliminary data.</text>
</comment>
<evidence type="ECO:0000313" key="2">
    <source>
        <dbReference type="Proteomes" id="UP000601361"/>
    </source>
</evidence>
<reference evidence="2" key="1">
    <citation type="journal article" date="2019" name="Int. J. Syst. Evol. Microbiol.">
        <title>The Global Catalogue of Microorganisms (GCM) 10K type strain sequencing project: providing services to taxonomists for standard genome sequencing and annotation.</title>
        <authorList>
            <consortium name="The Broad Institute Genomics Platform"/>
            <consortium name="The Broad Institute Genome Sequencing Center for Infectious Disease"/>
            <person name="Wu L."/>
            <person name="Ma J."/>
        </authorList>
    </citation>
    <scope>NUCLEOTIDE SEQUENCE [LARGE SCALE GENOMIC DNA]</scope>
    <source>
        <strain evidence="2">CGMCC 1.12990</strain>
    </source>
</reference>
<gene>
    <name evidence="1" type="ORF">GCM10011378_41230</name>
</gene>
<dbReference type="Proteomes" id="UP000601361">
    <property type="component" value="Unassembled WGS sequence"/>
</dbReference>
<protein>
    <submittedName>
        <fullName evidence="1">Uncharacterized protein</fullName>
    </submittedName>
</protein>
<evidence type="ECO:0000313" key="1">
    <source>
        <dbReference type="EMBL" id="GGG60973.1"/>
    </source>
</evidence>